<protein>
    <submittedName>
        <fullName evidence="1">Spore germination protein GerPE</fullName>
    </submittedName>
</protein>
<dbReference type="InterPro" id="IPR024496">
    <property type="entry name" value="Spore_germ_GerPE"/>
</dbReference>
<proteinExistence type="predicted"/>
<reference evidence="2" key="1">
    <citation type="journal article" date="2019" name="Int. J. Syst. Evol. Microbiol.">
        <title>The Global Catalogue of Microorganisms (GCM) 10K type strain sequencing project: providing services to taxonomists for standard genome sequencing and annotation.</title>
        <authorList>
            <consortium name="The Broad Institute Genomics Platform"/>
            <consortium name="The Broad Institute Genome Sequencing Center for Infectious Disease"/>
            <person name="Wu L."/>
            <person name="Ma J."/>
        </authorList>
    </citation>
    <scope>NUCLEOTIDE SEQUENCE [LARGE SCALE GENOMIC DNA]</scope>
    <source>
        <strain evidence="2">CCM 7282</strain>
    </source>
</reference>
<comment type="caution">
    <text evidence="1">The sequence shown here is derived from an EMBL/GenBank/DDBJ whole genome shotgun (WGS) entry which is preliminary data.</text>
</comment>
<gene>
    <name evidence="1" type="primary">gerPE</name>
    <name evidence="1" type="ORF">GCM10007216_01030</name>
</gene>
<keyword evidence="2" id="KW-1185">Reference proteome</keyword>
<name>A0ABQ1NE75_9BACI</name>
<accession>A0ABQ1NE75</accession>
<sequence length="130" mass="14749">MNKRLVKLDDIKIIDVVYGTSFIIGDSHRATPFARVIAIQKEGARFDEEAYSYEQFPLFTRQFKRLPPPGAVNDIHYHHNPTINVGRVRVNGASTSSMIQIGSLDELDADARVKHIRILQDEQEENTGID</sequence>
<evidence type="ECO:0000313" key="2">
    <source>
        <dbReference type="Proteomes" id="UP000619534"/>
    </source>
</evidence>
<dbReference type="EMBL" id="BMCJ01000001">
    <property type="protein sequence ID" value="GGC74166.1"/>
    <property type="molecule type" value="Genomic_DNA"/>
</dbReference>
<evidence type="ECO:0000313" key="1">
    <source>
        <dbReference type="EMBL" id="GGC74166.1"/>
    </source>
</evidence>
<dbReference type="RefSeq" id="WP_062444289.1">
    <property type="nucleotide sequence ID" value="NZ_BMCJ01000001.1"/>
</dbReference>
<organism evidence="1 2">
    <name type="scientific">Thalassobacillus devorans</name>
    <dbReference type="NCBI Taxonomy" id="279813"/>
    <lineage>
        <taxon>Bacteria</taxon>
        <taxon>Bacillati</taxon>
        <taxon>Bacillota</taxon>
        <taxon>Bacilli</taxon>
        <taxon>Bacillales</taxon>
        <taxon>Bacillaceae</taxon>
        <taxon>Thalassobacillus</taxon>
    </lineage>
</organism>
<dbReference type="Pfam" id="PF10970">
    <property type="entry name" value="GerPE"/>
    <property type="match status" value="1"/>
</dbReference>
<dbReference type="Proteomes" id="UP000619534">
    <property type="component" value="Unassembled WGS sequence"/>
</dbReference>